<dbReference type="GO" id="GO:0005737">
    <property type="term" value="C:cytoplasm"/>
    <property type="evidence" value="ECO:0007669"/>
    <property type="project" value="TreeGrafter"/>
</dbReference>
<evidence type="ECO:0000256" key="6">
    <source>
        <dbReference type="ARBA" id="ARBA00022694"/>
    </source>
</evidence>
<sequence>MSLHILKTKFDIIIVGSGIAGCALAWQWHLNGKTVLIVGDKMKGSSSVAAGVYNPTILKRFTSVWKAADQLDYLNHFYPLIKEKVSSNFLHPIDILRRLHDEREVKTWQKKSIRPELKEFMSQDISSYDNTAIDAPFNYGKVSGTGWVDTVNYMTATIQFFGNMNCFLEEEFDFNELVHSKDLVCYKDYQASKIIFSEGFKMTANPFFSHLPLQGNKGEVLTIKVPGLQLDYIIKSSVFLMPYVDDLFWVGATYNRDDLSDIPTQDARTFLTSRLERFLKLPYEIVDHKHGIRPTTKDRRPFVGSHKSYPNYVVFNGMGSRAVLMAPWAAKQLFDSMYKDIPLNEEIDINRFNNN</sequence>
<dbReference type="InterPro" id="IPR036188">
    <property type="entry name" value="FAD/NAD-bd_sf"/>
</dbReference>
<dbReference type="InterPro" id="IPR006076">
    <property type="entry name" value="FAD-dep_OxRdtase"/>
</dbReference>
<dbReference type="Gene3D" id="3.30.9.10">
    <property type="entry name" value="D-Amino Acid Oxidase, subunit A, domain 2"/>
    <property type="match status" value="1"/>
</dbReference>
<dbReference type="GO" id="GO:0008033">
    <property type="term" value="P:tRNA processing"/>
    <property type="evidence" value="ECO:0007669"/>
    <property type="project" value="UniProtKB-KW"/>
</dbReference>
<evidence type="ECO:0000259" key="10">
    <source>
        <dbReference type="Pfam" id="PF01266"/>
    </source>
</evidence>
<keyword evidence="4" id="KW-0808">Transferase</keyword>
<dbReference type="Pfam" id="PF01266">
    <property type="entry name" value="DAO"/>
    <property type="match status" value="1"/>
</dbReference>
<comment type="caution">
    <text evidence="11">The sequence shown here is derived from an EMBL/GenBank/DDBJ whole genome shotgun (WGS) entry which is preliminary data.</text>
</comment>
<evidence type="ECO:0000256" key="2">
    <source>
        <dbReference type="ARBA" id="ARBA00022603"/>
    </source>
</evidence>
<evidence type="ECO:0000256" key="3">
    <source>
        <dbReference type="ARBA" id="ARBA00022630"/>
    </source>
</evidence>
<keyword evidence="5" id="KW-0949">S-adenosyl-L-methionine</keyword>
<keyword evidence="6" id="KW-0819">tRNA processing</keyword>
<dbReference type="GO" id="GO:0008168">
    <property type="term" value="F:methyltransferase activity"/>
    <property type="evidence" value="ECO:0007669"/>
    <property type="project" value="UniProtKB-KW"/>
</dbReference>
<keyword evidence="9" id="KW-0511">Multifunctional enzyme</keyword>
<keyword evidence="7" id="KW-0274">FAD</keyword>
<dbReference type="SUPFAM" id="SSF54373">
    <property type="entry name" value="FAD-linked reductases, C-terminal domain"/>
    <property type="match status" value="1"/>
</dbReference>
<evidence type="ECO:0000256" key="9">
    <source>
        <dbReference type="ARBA" id="ARBA00023268"/>
    </source>
</evidence>
<feature type="domain" description="FAD dependent oxidoreductase" evidence="10">
    <location>
        <begin position="11"/>
        <end position="333"/>
    </location>
</feature>
<accession>A0A1Z8ANW6</accession>
<gene>
    <name evidence="11" type="ORF">A9Q93_10775</name>
</gene>
<dbReference type="PROSITE" id="PS51257">
    <property type="entry name" value="PROKAR_LIPOPROTEIN"/>
    <property type="match status" value="1"/>
</dbReference>
<dbReference type="GO" id="GO:0016491">
    <property type="term" value="F:oxidoreductase activity"/>
    <property type="evidence" value="ECO:0007669"/>
    <property type="project" value="UniProtKB-KW"/>
</dbReference>
<dbReference type="EMBL" id="MAAX01000170">
    <property type="protein sequence ID" value="OUS11908.1"/>
    <property type="molecule type" value="Genomic_DNA"/>
</dbReference>
<dbReference type="GO" id="GO:0032259">
    <property type="term" value="P:methylation"/>
    <property type="evidence" value="ECO:0007669"/>
    <property type="project" value="UniProtKB-KW"/>
</dbReference>
<evidence type="ECO:0000313" key="11">
    <source>
        <dbReference type="EMBL" id="OUS11908.1"/>
    </source>
</evidence>
<keyword evidence="8" id="KW-0560">Oxidoreductase</keyword>
<dbReference type="PANTHER" id="PTHR13847:SF283">
    <property type="entry name" value="TRNA 5-METHYLAMINOMETHYL-2-THIOURIDINE BIOSYNTHESIS BIFUNCTIONAL PROTEIN MNMC"/>
    <property type="match status" value="1"/>
</dbReference>
<evidence type="ECO:0000256" key="1">
    <source>
        <dbReference type="ARBA" id="ARBA00022490"/>
    </source>
</evidence>
<organism evidence="11 12">
    <name type="scientific">Nonlabens dokdonensis</name>
    <dbReference type="NCBI Taxonomy" id="328515"/>
    <lineage>
        <taxon>Bacteria</taxon>
        <taxon>Pseudomonadati</taxon>
        <taxon>Bacteroidota</taxon>
        <taxon>Flavobacteriia</taxon>
        <taxon>Flavobacteriales</taxon>
        <taxon>Flavobacteriaceae</taxon>
        <taxon>Nonlabens</taxon>
    </lineage>
</organism>
<evidence type="ECO:0000256" key="5">
    <source>
        <dbReference type="ARBA" id="ARBA00022691"/>
    </source>
</evidence>
<evidence type="ECO:0000256" key="4">
    <source>
        <dbReference type="ARBA" id="ARBA00022679"/>
    </source>
</evidence>
<dbReference type="SUPFAM" id="SSF51971">
    <property type="entry name" value="Nucleotide-binding domain"/>
    <property type="match status" value="1"/>
</dbReference>
<dbReference type="AlphaFoldDB" id="A0A1Z8ANW6"/>
<dbReference type="Gene3D" id="3.50.50.60">
    <property type="entry name" value="FAD/NAD(P)-binding domain"/>
    <property type="match status" value="1"/>
</dbReference>
<evidence type="ECO:0000256" key="7">
    <source>
        <dbReference type="ARBA" id="ARBA00022827"/>
    </source>
</evidence>
<reference evidence="12" key="1">
    <citation type="journal article" date="2017" name="Proc. Natl. Acad. Sci. U.S.A.">
        <title>Simulation of Deepwater Horizon oil plume reveals substrate specialization within a complex community of hydrocarbon-degraders.</title>
        <authorList>
            <person name="Hu P."/>
            <person name="Dubinsky E.A."/>
            <person name="Probst A.J."/>
            <person name="Wang J."/>
            <person name="Sieber C.M.K."/>
            <person name="Tom L.M."/>
            <person name="Gardinali P."/>
            <person name="Banfield J.F."/>
            <person name="Atlas R.M."/>
            <person name="Andersen G.L."/>
        </authorList>
    </citation>
    <scope>NUCLEOTIDE SEQUENCE [LARGE SCALE GENOMIC DNA]</scope>
</reference>
<dbReference type="Proteomes" id="UP000196102">
    <property type="component" value="Unassembled WGS sequence"/>
</dbReference>
<keyword evidence="3" id="KW-0285">Flavoprotein</keyword>
<protein>
    <submittedName>
        <fullName evidence="11">FAD-dependent oxidoreductase</fullName>
    </submittedName>
</protein>
<evidence type="ECO:0000313" key="12">
    <source>
        <dbReference type="Proteomes" id="UP000196102"/>
    </source>
</evidence>
<keyword evidence="1" id="KW-0963">Cytoplasm</keyword>
<evidence type="ECO:0000256" key="8">
    <source>
        <dbReference type="ARBA" id="ARBA00023002"/>
    </source>
</evidence>
<proteinExistence type="predicted"/>
<name>A0A1Z8ANW6_9FLAO</name>
<keyword evidence="2" id="KW-0489">Methyltransferase</keyword>
<dbReference type="PANTHER" id="PTHR13847">
    <property type="entry name" value="SARCOSINE DEHYDROGENASE-RELATED"/>
    <property type="match status" value="1"/>
</dbReference>